<dbReference type="OrthoDB" id="1934635at2759"/>
<dbReference type="GO" id="GO:0006508">
    <property type="term" value="P:proteolysis"/>
    <property type="evidence" value="ECO:0007669"/>
    <property type="project" value="UniProtKB-KW"/>
</dbReference>
<accession>A0A5C7GT20</accession>
<keyword evidence="4" id="KW-0788">Thiol protease</keyword>
<keyword evidence="2" id="KW-0645">Protease</keyword>
<dbReference type="PROSITE" id="PS00639">
    <property type="entry name" value="THIOL_PROTEASE_HIS"/>
    <property type="match status" value="1"/>
</dbReference>
<dbReference type="Proteomes" id="UP000323000">
    <property type="component" value="Chromosome 13"/>
</dbReference>
<dbReference type="InterPro" id="IPR025660">
    <property type="entry name" value="Pept_his_AS"/>
</dbReference>
<name>A0A5C7GT20_9ROSI</name>
<evidence type="ECO:0000256" key="1">
    <source>
        <dbReference type="ARBA" id="ARBA00008455"/>
    </source>
</evidence>
<proteinExistence type="inferred from homology"/>
<evidence type="ECO:0000256" key="3">
    <source>
        <dbReference type="ARBA" id="ARBA00022801"/>
    </source>
</evidence>
<dbReference type="AlphaFoldDB" id="A0A5C7GT20"/>
<dbReference type="Gene3D" id="3.90.70.10">
    <property type="entry name" value="Cysteine proteinases"/>
    <property type="match status" value="1"/>
</dbReference>
<organism evidence="6 7">
    <name type="scientific">Acer yangbiense</name>
    <dbReference type="NCBI Taxonomy" id="1000413"/>
    <lineage>
        <taxon>Eukaryota</taxon>
        <taxon>Viridiplantae</taxon>
        <taxon>Streptophyta</taxon>
        <taxon>Embryophyta</taxon>
        <taxon>Tracheophyta</taxon>
        <taxon>Spermatophyta</taxon>
        <taxon>Magnoliopsida</taxon>
        <taxon>eudicotyledons</taxon>
        <taxon>Gunneridae</taxon>
        <taxon>Pentapetalae</taxon>
        <taxon>rosids</taxon>
        <taxon>malvids</taxon>
        <taxon>Sapindales</taxon>
        <taxon>Sapindaceae</taxon>
        <taxon>Hippocastanoideae</taxon>
        <taxon>Acereae</taxon>
        <taxon>Acer</taxon>
    </lineage>
</organism>
<evidence type="ECO:0000259" key="5">
    <source>
        <dbReference type="SMART" id="SM00645"/>
    </source>
</evidence>
<dbReference type="Pfam" id="PF00112">
    <property type="entry name" value="Peptidase_C1"/>
    <property type="match status" value="1"/>
</dbReference>
<evidence type="ECO:0000313" key="6">
    <source>
        <dbReference type="EMBL" id="TXG47629.1"/>
    </source>
</evidence>
<evidence type="ECO:0000256" key="4">
    <source>
        <dbReference type="ARBA" id="ARBA00022807"/>
    </source>
</evidence>
<dbReference type="GO" id="GO:0008234">
    <property type="term" value="F:cysteine-type peptidase activity"/>
    <property type="evidence" value="ECO:0007669"/>
    <property type="project" value="UniProtKB-KW"/>
</dbReference>
<reference evidence="7" key="1">
    <citation type="journal article" date="2019" name="Gigascience">
        <title>De novo genome assembly of the endangered Acer yangbiense, a plant species with extremely small populations endemic to Yunnan Province, China.</title>
        <authorList>
            <person name="Yang J."/>
            <person name="Wariss H.M."/>
            <person name="Tao L."/>
            <person name="Zhang R."/>
            <person name="Yun Q."/>
            <person name="Hollingsworth P."/>
            <person name="Dao Z."/>
            <person name="Luo G."/>
            <person name="Guo H."/>
            <person name="Ma Y."/>
            <person name="Sun W."/>
        </authorList>
    </citation>
    <scope>NUCLEOTIDE SEQUENCE [LARGE SCALE GENOMIC DNA]</scope>
    <source>
        <strain evidence="7">cv. Malutang</strain>
    </source>
</reference>
<dbReference type="SUPFAM" id="SSF54001">
    <property type="entry name" value="Cysteine proteinases"/>
    <property type="match status" value="1"/>
</dbReference>
<dbReference type="EMBL" id="VAHF01000013">
    <property type="protein sequence ID" value="TXG47629.1"/>
    <property type="molecule type" value="Genomic_DNA"/>
</dbReference>
<dbReference type="InterPro" id="IPR013128">
    <property type="entry name" value="Peptidase_C1A"/>
</dbReference>
<dbReference type="InterPro" id="IPR000668">
    <property type="entry name" value="Peptidase_C1A_C"/>
</dbReference>
<dbReference type="SMART" id="SM00645">
    <property type="entry name" value="Pept_C1"/>
    <property type="match status" value="1"/>
</dbReference>
<protein>
    <recommendedName>
        <fullName evidence="5">Peptidase C1A papain C-terminal domain-containing protein</fullName>
    </recommendedName>
</protein>
<keyword evidence="3" id="KW-0378">Hydrolase</keyword>
<comment type="caution">
    <text evidence="6">The sequence shown here is derived from an EMBL/GenBank/DDBJ whole genome shotgun (WGS) entry which is preliminary data.</text>
</comment>
<dbReference type="PANTHER" id="PTHR12411">
    <property type="entry name" value="CYSTEINE PROTEASE FAMILY C1-RELATED"/>
    <property type="match status" value="1"/>
</dbReference>
<keyword evidence="7" id="KW-1185">Reference proteome</keyword>
<comment type="similarity">
    <text evidence="1">Belongs to the peptidase C1 family.</text>
</comment>
<evidence type="ECO:0000256" key="2">
    <source>
        <dbReference type="ARBA" id="ARBA00022670"/>
    </source>
</evidence>
<dbReference type="InterPro" id="IPR038765">
    <property type="entry name" value="Papain-like_cys_pep_sf"/>
</dbReference>
<feature type="domain" description="Peptidase C1A papain C-terminal" evidence="5">
    <location>
        <begin position="27"/>
        <end position="281"/>
    </location>
</feature>
<gene>
    <name evidence="6" type="ORF">EZV62_026923</name>
</gene>
<evidence type="ECO:0000313" key="7">
    <source>
        <dbReference type="Proteomes" id="UP000323000"/>
    </source>
</evidence>
<sequence length="283" mass="32534">MGMNYKDQAWCDVVNMDACHMLLGRPWQYDRKVKHDGFLNTYTLRFNNTNIVLLPDLDICICSLGFYFGFPFANQTVYRSATYLAKDDTVAFINKEKPSIKMYDRLLNLASGALAEKEFKQEKSNFWEEPYRQASVWKPYADRRTPIPGILSPITNTRLIKDPVEGGRESCRDHRFCKDSYNANKMQLKVFVTRQPISAYINTDGDFKQHTIGIYNGNCRDSINHAVVIVGYGVNKYGTKYWILKNSWDTGWGERGCMRIIRESGFPKGPCGILTIPPFPDAQ</sequence>